<dbReference type="EMBL" id="JAQGEF010000030">
    <property type="protein sequence ID" value="MDA3616437.1"/>
    <property type="molecule type" value="Genomic_DNA"/>
</dbReference>
<reference evidence="2 3" key="1">
    <citation type="submission" date="2022-12" db="EMBL/GenBank/DDBJ databases">
        <title>Chitinophagaceae gen. sp. nov., a new member of the family Chitinophagaceae, isolated from soil in a chemical factory.</title>
        <authorList>
            <person name="Ke Z."/>
        </authorList>
    </citation>
    <scope>NUCLEOTIDE SEQUENCE [LARGE SCALE GENOMIC DNA]</scope>
    <source>
        <strain evidence="2 3">LY-5</strain>
    </source>
</reference>
<dbReference type="SUPFAM" id="SSF51556">
    <property type="entry name" value="Metallo-dependent hydrolases"/>
    <property type="match status" value="1"/>
</dbReference>
<dbReference type="PANTHER" id="PTHR46124">
    <property type="entry name" value="D-AMINOACYL-TRNA DEACYLASE"/>
    <property type="match status" value="1"/>
</dbReference>
<proteinExistence type="predicted"/>
<evidence type="ECO:0000256" key="1">
    <source>
        <dbReference type="ARBA" id="ARBA00022723"/>
    </source>
</evidence>
<dbReference type="Gene3D" id="3.20.20.140">
    <property type="entry name" value="Metal-dependent hydrolases"/>
    <property type="match status" value="1"/>
</dbReference>
<dbReference type="NCBIfam" id="TIGR00010">
    <property type="entry name" value="YchF/TatD family DNA exonuclease"/>
    <property type="match status" value="1"/>
</dbReference>
<gene>
    <name evidence="2" type="ORF">O3P16_16620</name>
</gene>
<dbReference type="Proteomes" id="UP001210231">
    <property type="component" value="Unassembled WGS sequence"/>
</dbReference>
<keyword evidence="2" id="KW-0378">Hydrolase</keyword>
<name>A0ABT4UQ16_9BACT</name>
<keyword evidence="1" id="KW-0479">Metal-binding</keyword>
<dbReference type="PANTHER" id="PTHR46124:SF4">
    <property type="entry name" value="HYDROLASE TATD"/>
    <property type="match status" value="1"/>
</dbReference>
<organism evidence="2 3">
    <name type="scientific">Polluticaenibacter yanchengensis</name>
    <dbReference type="NCBI Taxonomy" id="3014562"/>
    <lineage>
        <taxon>Bacteria</taxon>
        <taxon>Pseudomonadati</taxon>
        <taxon>Bacteroidota</taxon>
        <taxon>Chitinophagia</taxon>
        <taxon>Chitinophagales</taxon>
        <taxon>Chitinophagaceae</taxon>
        <taxon>Polluticaenibacter</taxon>
    </lineage>
</organism>
<dbReference type="GO" id="GO:0016787">
    <property type="term" value="F:hydrolase activity"/>
    <property type="evidence" value="ECO:0007669"/>
    <property type="project" value="UniProtKB-KW"/>
</dbReference>
<comment type="caution">
    <text evidence="2">The sequence shown here is derived from an EMBL/GenBank/DDBJ whole genome shotgun (WGS) entry which is preliminary data.</text>
</comment>
<dbReference type="PIRSF" id="PIRSF005902">
    <property type="entry name" value="DNase_TatD"/>
    <property type="match status" value="1"/>
</dbReference>
<dbReference type="RefSeq" id="WP_407032766.1">
    <property type="nucleotide sequence ID" value="NZ_JAQGEF010000030.1"/>
</dbReference>
<dbReference type="InterPro" id="IPR015991">
    <property type="entry name" value="TatD/YcfH-like"/>
</dbReference>
<dbReference type="InterPro" id="IPR032466">
    <property type="entry name" value="Metal_Hydrolase"/>
</dbReference>
<keyword evidence="3" id="KW-1185">Reference proteome</keyword>
<protein>
    <submittedName>
        <fullName evidence="2">TatD family hydrolase</fullName>
    </submittedName>
</protein>
<evidence type="ECO:0000313" key="2">
    <source>
        <dbReference type="EMBL" id="MDA3616437.1"/>
    </source>
</evidence>
<sequence>MYPGNLANGTSECKEKALYLCSMILTDTHTHLYSEQFKDDIDLVMQHAMEQNVKYMFLPAIDSSTHDAMLALQDRYTGNCYAMMGVHPCSVNENYKEELTIAKNWLDKRPFVAVGEIGIDLYWDTTYEKQQIEAFETQMEWALERHLPISIHTRNATALTIDIVRPFAEKGLKGVFHCFGGSVEEATAIVDMDFYLGIGGVVTYKKAALPEVLSRFSLNNIVLETDAPYLSPVPYRGKRNESAYISQVALKLAETFNITIAEVAETTTKNASVLFKTLLL</sequence>
<dbReference type="Pfam" id="PF01026">
    <property type="entry name" value="TatD_DNase"/>
    <property type="match status" value="1"/>
</dbReference>
<dbReference type="CDD" id="cd01310">
    <property type="entry name" value="TatD_DNAse"/>
    <property type="match status" value="1"/>
</dbReference>
<evidence type="ECO:0000313" key="3">
    <source>
        <dbReference type="Proteomes" id="UP001210231"/>
    </source>
</evidence>
<accession>A0ABT4UQ16</accession>
<dbReference type="InterPro" id="IPR001130">
    <property type="entry name" value="TatD-like"/>
</dbReference>